<feature type="transmembrane region" description="Helical" evidence="1">
    <location>
        <begin position="70"/>
        <end position="89"/>
    </location>
</feature>
<evidence type="ECO:0000256" key="1">
    <source>
        <dbReference type="SAM" id="Phobius"/>
    </source>
</evidence>
<feature type="transmembrane region" description="Helical" evidence="1">
    <location>
        <begin position="149"/>
        <end position="167"/>
    </location>
</feature>
<organism evidence="2 3">
    <name type="scientific">Halohasta litorea</name>
    <dbReference type="NCBI Taxonomy" id="869891"/>
    <lineage>
        <taxon>Archaea</taxon>
        <taxon>Methanobacteriati</taxon>
        <taxon>Methanobacteriota</taxon>
        <taxon>Stenosarchaea group</taxon>
        <taxon>Halobacteria</taxon>
        <taxon>Halobacteriales</taxon>
        <taxon>Haloferacaceae</taxon>
        <taxon>Halohasta</taxon>
    </lineage>
</organism>
<feature type="transmembrane region" description="Helical" evidence="1">
    <location>
        <begin position="187"/>
        <end position="206"/>
    </location>
</feature>
<dbReference type="InterPro" id="IPR021315">
    <property type="entry name" value="Gap/Sap"/>
</dbReference>
<evidence type="ECO:0000313" key="3">
    <source>
        <dbReference type="Proteomes" id="UP001597052"/>
    </source>
</evidence>
<protein>
    <submittedName>
        <fullName evidence="2">GAP family protein</fullName>
    </submittedName>
</protein>
<keyword evidence="1" id="KW-1133">Transmembrane helix</keyword>
<keyword evidence="1" id="KW-0812">Transmembrane</keyword>
<dbReference type="AlphaFoldDB" id="A0ABD6DCG7"/>
<dbReference type="Pfam" id="PF11139">
    <property type="entry name" value="SfLAP"/>
    <property type="match status" value="1"/>
</dbReference>
<name>A0ABD6DCG7_9EURY</name>
<accession>A0ABD6DCG7</accession>
<proteinExistence type="predicted"/>
<sequence length="207" mass="22368">MAPSLLEVLPLVVVMVAGPQILSAIFLATSQQWRRNSTAFVAGAGLSITLVITVAYILGIGTVGQGGSNTTLSVIILVVLLAAMIDTYRTREEAEPPEWMGKLETASPRFSFRLGFLLLGFFPTDVLTSITVGSYLAATGARWVEALPFVFLTLFVLALPALVLLAFGERAETFLPKTRSWMETNSWIVNEVVIVFFIGLSLSNLLG</sequence>
<dbReference type="RefSeq" id="WP_379827704.1">
    <property type="nucleotide sequence ID" value="NZ_JANHDJ010000015.1"/>
</dbReference>
<feature type="transmembrane region" description="Helical" evidence="1">
    <location>
        <begin position="39"/>
        <end position="58"/>
    </location>
</feature>
<feature type="transmembrane region" description="Helical" evidence="1">
    <location>
        <begin position="6"/>
        <end position="27"/>
    </location>
</feature>
<reference evidence="2 3" key="1">
    <citation type="journal article" date="2019" name="Int. J. Syst. Evol. Microbiol.">
        <title>The Global Catalogue of Microorganisms (GCM) 10K type strain sequencing project: providing services to taxonomists for standard genome sequencing and annotation.</title>
        <authorList>
            <consortium name="The Broad Institute Genomics Platform"/>
            <consortium name="The Broad Institute Genome Sequencing Center for Infectious Disease"/>
            <person name="Wu L."/>
            <person name="Ma J."/>
        </authorList>
    </citation>
    <scope>NUCLEOTIDE SEQUENCE [LARGE SCALE GENOMIC DNA]</scope>
    <source>
        <strain evidence="2 3">CGMCC 1.10593</strain>
    </source>
</reference>
<comment type="caution">
    <text evidence="2">The sequence shown here is derived from an EMBL/GenBank/DDBJ whole genome shotgun (WGS) entry which is preliminary data.</text>
</comment>
<feature type="transmembrane region" description="Helical" evidence="1">
    <location>
        <begin position="110"/>
        <end position="137"/>
    </location>
</feature>
<keyword evidence="3" id="KW-1185">Reference proteome</keyword>
<keyword evidence="1" id="KW-0472">Membrane</keyword>
<gene>
    <name evidence="2" type="ORF">ACFSBW_18950</name>
</gene>
<dbReference type="EMBL" id="JBHUDM010000013">
    <property type="protein sequence ID" value="MFD1643927.1"/>
    <property type="molecule type" value="Genomic_DNA"/>
</dbReference>
<dbReference type="Proteomes" id="UP001597052">
    <property type="component" value="Unassembled WGS sequence"/>
</dbReference>
<evidence type="ECO:0000313" key="2">
    <source>
        <dbReference type="EMBL" id="MFD1643927.1"/>
    </source>
</evidence>